<dbReference type="RefSeq" id="WP_013560386.1">
    <property type="nucleotide sequence ID" value="NC_014960.1"/>
</dbReference>
<evidence type="ECO:0000256" key="4">
    <source>
        <dbReference type="ARBA" id="ARBA00022801"/>
    </source>
</evidence>
<keyword evidence="7" id="KW-0234">DNA repair</keyword>
<evidence type="ECO:0000313" key="12">
    <source>
        <dbReference type="Proteomes" id="UP000008922"/>
    </source>
</evidence>
<dbReference type="SMART" id="SM00986">
    <property type="entry name" value="UDG"/>
    <property type="match status" value="1"/>
</dbReference>
<proteinExistence type="inferred from homology"/>
<evidence type="ECO:0000256" key="7">
    <source>
        <dbReference type="ARBA" id="ARBA00023204"/>
    </source>
</evidence>
<evidence type="ECO:0000256" key="6">
    <source>
        <dbReference type="ARBA" id="ARBA00023014"/>
    </source>
</evidence>
<evidence type="ECO:0000259" key="10">
    <source>
        <dbReference type="SMART" id="SM00986"/>
    </source>
</evidence>
<dbReference type="OrthoDB" id="5290748at2"/>
<dbReference type="GO" id="GO:0033958">
    <property type="term" value="F:DNA-deoxyinosine glycosylase activity"/>
    <property type="evidence" value="ECO:0007669"/>
    <property type="project" value="InterPro"/>
</dbReference>
<dbReference type="Gene3D" id="3.40.470.10">
    <property type="entry name" value="Uracil-DNA glycosylase-like domain"/>
    <property type="match status" value="1"/>
</dbReference>
<keyword evidence="12" id="KW-1185">Reference proteome</keyword>
<dbReference type="SMART" id="SM00987">
    <property type="entry name" value="UreE_C"/>
    <property type="match status" value="1"/>
</dbReference>
<sequence>MTPENALQELNHALVQCKRCERLTHWREHIAQTRKKAHRDEVYWGKPVPGFGDPHAEVMIIGLAPGAHGSNRTGRMFTGDSSGHFLYAALYRAGFANQPHSHALYDGLTLRRVYITAICRCVPPDNKPTPQEIQNCRPYLEQEIALFPQLKGFVALGNYAFQWLVQWYRQHGENDTREWQFAHNAFYAPRNGLPWLLASYHPSRQNTQTGRLTQPMFDEVWQRVNSLLGG</sequence>
<dbReference type="InterPro" id="IPR036895">
    <property type="entry name" value="Uracil-DNA_glycosylase-like_sf"/>
</dbReference>
<dbReference type="Pfam" id="PF03167">
    <property type="entry name" value="UDG"/>
    <property type="match status" value="1"/>
</dbReference>
<protein>
    <recommendedName>
        <fullName evidence="9">Type-5 uracil-DNA glycosylase</fullName>
    </recommendedName>
</protein>
<keyword evidence="6" id="KW-0411">Iron-sulfur</keyword>
<dbReference type="GO" id="GO:0046872">
    <property type="term" value="F:metal ion binding"/>
    <property type="evidence" value="ECO:0007669"/>
    <property type="project" value="UniProtKB-KW"/>
</dbReference>
<evidence type="ECO:0000313" key="11">
    <source>
        <dbReference type="EMBL" id="BAJ64015.1"/>
    </source>
</evidence>
<dbReference type="GO" id="GO:0004844">
    <property type="term" value="F:uracil DNA N-glycosylase activity"/>
    <property type="evidence" value="ECO:0007669"/>
    <property type="project" value="InterPro"/>
</dbReference>
<keyword evidence="5" id="KW-0408">Iron</keyword>
<reference evidence="11 12" key="1">
    <citation type="submission" date="2010-12" db="EMBL/GenBank/DDBJ databases">
        <title>Whole genome sequence of Anaerolinea thermophila UNI-1.</title>
        <authorList>
            <person name="Narita-Yamada S."/>
            <person name="Kishi E."/>
            <person name="Watanabe Y."/>
            <person name="Takasaki K."/>
            <person name="Ankai A."/>
            <person name="Oguchi A."/>
            <person name="Fukui S."/>
            <person name="Takahashi M."/>
            <person name="Yashiro I."/>
            <person name="Hosoyama A."/>
            <person name="Sekiguchi Y."/>
            <person name="Hanada S."/>
            <person name="Fujita N."/>
        </authorList>
    </citation>
    <scope>NUCLEOTIDE SEQUENCE [LARGE SCALE GENOMIC DNA]</scope>
    <source>
        <strain evidence="12">DSM 14523 / JCM 11388 / NBRC 100420 / UNI-1</strain>
    </source>
</reference>
<evidence type="ECO:0000256" key="3">
    <source>
        <dbReference type="ARBA" id="ARBA00022763"/>
    </source>
</evidence>
<evidence type="ECO:0000256" key="1">
    <source>
        <dbReference type="ARBA" id="ARBA00022485"/>
    </source>
</evidence>
<dbReference type="InterPro" id="IPR044147">
    <property type="entry name" value="UdgB-like"/>
</dbReference>
<dbReference type="PANTHER" id="PTHR33693:SF3">
    <property type="entry name" value="TYPE-5 URACIL-DNA GLYCOSYLASE"/>
    <property type="match status" value="1"/>
</dbReference>
<dbReference type="eggNOG" id="COG1573">
    <property type="taxonomic scope" value="Bacteria"/>
</dbReference>
<dbReference type="GO" id="GO:0051539">
    <property type="term" value="F:4 iron, 4 sulfur cluster binding"/>
    <property type="evidence" value="ECO:0007669"/>
    <property type="project" value="UniProtKB-KW"/>
</dbReference>
<keyword evidence="11" id="KW-0326">Glycosidase</keyword>
<evidence type="ECO:0000256" key="8">
    <source>
        <dbReference type="ARBA" id="ARBA00023779"/>
    </source>
</evidence>
<evidence type="ECO:0000256" key="9">
    <source>
        <dbReference type="ARBA" id="ARBA00023887"/>
    </source>
</evidence>
<keyword evidence="4 11" id="KW-0378">Hydrolase</keyword>
<dbReference type="KEGG" id="atm:ANT_19890"/>
<name>E8N6F1_ANATU</name>
<accession>E8N6F1</accession>
<dbReference type="STRING" id="926569.ANT_19890"/>
<organism evidence="11 12">
    <name type="scientific">Anaerolinea thermophila (strain DSM 14523 / JCM 11388 / NBRC 100420 / UNI-1)</name>
    <dbReference type="NCBI Taxonomy" id="926569"/>
    <lineage>
        <taxon>Bacteria</taxon>
        <taxon>Bacillati</taxon>
        <taxon>Chloroflexota</taxon>
        <taxon>Anaerolineae</taxon>
        <taxon>Anaerolineales</taxon>
        <taxon>Anaerolineaceae</taxon>
        <taxon>Anaerolinea</taxon>
    </lineage>
</organism>
<dbReference type="HOGENOM" id="CLU_083279_0_0_0"/>
<dbReference type="InterPro" id="IPR051536">
    <property type="entry name" value="UDG_Type-4/5"/>
</dbReference>
<dbReference type="PANTHER" id="PTHR33693">
    <property type="entry name" value="TYPE-5 URACIL-DNA GLYCOSYLASE"/>
    <property type="match status" value="1"/>
</dbReference>
<evidence type="ECO:0000256" key="5">
    <source>
        <dbReference type="ARBA" id="ARBA00023004"/>
    </source>
</evidence>
<dbReference type="EMBL" id="AP012029">
    <property type="protein sequence ID" value="BAJ64015.1"/>
    <property type="molecule type" value="Genomic_DNA"/>
</dbReference>
<dbReference type="CDD" id="cd10031">
    <property type="entry name" value="UDG-F5_TTUDGB_like"/>
    <property type="match status" value="1"/>
</dbReference>
<dbReference type="InterPro" id="IPR005122">
    <property type="entry name" value="Uracil-DNA_glycosylase-like"/>
</dbReference>
<dbReference type="Proteomes" id="UP000008922">
    <property type="component" value="Chromosome"/>
</dbReference>
<keyword evidence="3" id="KW-0227">DNA damage</keyword>
<dbReference type="AlphaFoldDB" id="E8N6F1"/>
<keyword evidence="1" id="KW-0004">4Fe-4S</keyword>
<dbReference type="SUPFAM" id="SSF52141">
    <property type="entry name" value="Uracil-DNA glycosylase-like"/>
    <property type="match status" value="1"/>
</dbReference>
<evidence type="ECO:0000256" key="2">
    <source>
        <dbReference type="ARBA" id="ARBA00022723"/>
    </source>
</evidence>
<comment type="similarity">
    <text evidence="8">Belongs to the uracil-DNA glycosylase (UDG) superfamily. Type 5 (UDGb) family.</text>
</comment>
<gene>
    <name evidence="11" type="ordered locus">ANT_19890</name>
</gene>
<dbReference type="GO" id="GO:0006284">
    <property type="term" value="P:base-excision repair"/>
    <property type="evidence" value="ECO:0007669"/>
    <property type="project" value="InterPro"/>
</dbReference>
<feature type="domain" description="Uracil-DNA glycosylase-like" evidence="10">
    <location>
        <begin position="49"/>
        <end position="221"/>
    </location>
</feature>
<dbReference type="InParanoid" id="E8N6F1"/>
<keyword evidence="2" id="KW-0479">Metal-binding</keyword>